<evidence type="ECO:0000256" key="1">
    <source>
        <dbReference type="SAM" id="MobiDB-lite"/>
    </source>
</evidence>
<dbReference type="KEGG" id="tasa:A1Q1_00564"/>
<dbReference type="EMBL" id="ALBS01000126">
    <property type="protein sequence ID" value="EJT50097.1"/>
    <property type="molecule type" value="Genomic_DNA"/>
</dbReference>
<feature type="compositionally biased region" description="Polar residues" evidence="1">
    <location>
        <begin position="1"/>
        <end position="33"/>
    </location>
</feature>
<feature type="region of interest" description="Disordered" evidence="1">
    <location>
        <begin position="158"/>
        <end position="207"/>
    </location>
</feature>
<dbReference type="VEuPathDB" id="FungiDB:A1Q1_00564"/>
<name>J6F4C5_TRIAS</name>
<accession>J6F4C5</accession>
<organism evidence="2 3">
    <name type="scientific">Trichosporon asahii var. asahii (strain ATCC 90039 / CBS 2479 / JCM 2466 / KCTC 7840 / NBRC 103889/ NCYC 2677 / UAMH 7654)</name>
    <name type="common">Yeast</name>
    <dbReference type="NCBI Taxonomy" id="1186058"/>
    <lineage>
        <taxon>Eukaryota</taxon>
        <taxon>Fungi</taxon>
        <taxon>Dikarya</taxon>
        <taxon>Basidiomycota</taxon>
        <taxon>Agaricomycotina</taxon>
        <taxon>Tremellomycetes</taxon>
        <taxon>Trichosporonales</taxon>
        <taxon>Trichosporonaceae</taxon>
        <taxon>Trichosporon</taxon>
    </lineage>
</organism>
<dbReference type="AlphaFoldDB" id="J6F4C5"/>
<protein>
    <submittedName>
        <fullName evidence="2">Uncharacterized protein</fullName>
    </submittedName>
</protein>
<feature type="compositionally biased region" description="Basic and acidic residues" evidence="1">
    <location>
        <begin position="75"/>
        <end position="121"/>
    </location>
</feature>
<feature type="region of interest" description="Disordered" evidence="1">
    <location>
        <begin position="1"/>
        <end position="135"/>
    </location>
</feature>
<reference evidence="2 3" key="1">
    <citation type="journal article" date="2012" name="Eukaryot. Cell">
        <title>Draft genome sequence of CBS 2479, the standard type strain of Trichosporon asahii.</title>
        <authorList>
            <person name="Yang R.Y."/>
            <person name="Li H.T."/>
            <person name="Zhu H."/>
            <person name="Zhou G.P."/>
            <person name="Wang M."/>
            <person name="Wang L."/>
        </authorList>
    </citation>
    <scope>NUCLEOTIDE SEQUENCE [LARGE SCALE GENOMIC DNA]</scope>
    <source>
        <strain evidence="3">ATCC 90039 / CBS 2479 / JCM 2466 / KCTC 7840 / NCYC 2677 / UAMH 7654</strain>
    </source>
</reference>
<comment type="caution">
    <text evidence="2">The sequence shown here is derived from an EMBL/GenBank/DDBJ whole genome shotgun (WGS) entry which is preliminary data.</text>
</comment>
<dbReference type="Proteomes" id="UP000002748">
    <property type="component" value="Unassembled WGS sequence"/>
</dbReference>
<dbReference type="HOGENOM" id="CLU_1327220_0_0_1"/>
<proteinExistence type="predicted"/>
<gene>
    <name evidence="2" type="ORF">A1Q1_00564</name>
</gene>
<dbReference type="RefSeq" id="XP_014181354.1">
    <property type="nucleotide sequence ID" value="XM_014325879.1"/>
</dbReference>
<dbReference type="GeneID" id="25984078"/>
<sequence length="207" mass="23125">MTKETVLNQQSSSEMPSQLVGSIKRCTSASPEPSNKRAKLQEDDCHPPATASVDPVPKATLLGPTGPPTEDSWATDDKAWEENPSHKPTWIERFRTQPEAVHKDDGSRDSERKEQERESAEQQRAAWQEALKERDTEWKQTTITAWSWPSYCETCHPENFEQPLSDVDSGYEWSDGGGNDGQSYAVALQNPTSGIDSDQDSGRETED</sequence>
<evidence type="ECO:0000313" key="2">
    <source>
        <dbReference type="EMBL" id="EJT50097.1"/>
    </source>
</evidence>
<evidence type="ECO:0000313" key="3">
    <source>
        <dbReference type="Proteomes" id="UP000002748"/>
    </source>
</evidence>